<dbReference type="SUPFAM" id="SSF143880">
    <property type="entry name" value="NE0471 N-terminal domain-like"/>
    <property type="match status" value="1"/>
</dbReference>
<sequence length="80" mass="8493">MGVAVVTDAVPMSGHRVAVRFRDGFSGVVDMSKYLGYPAYASLVDPRVFATARAVDGTIGWCDGNIDVAPEVAREEAIAF</sequence>
<organism evidence="1 2">
    <name type="scientific">Bifidobacterium leontopitheci</name>
    <dbReference type="NCBI Taxonomy" id="2650774"/>
    <lineage>
        <taxon>Bacteria</taxon>
        <taxon>Bacillati</taxon>
        <taxon>Actinomycetota</taxon>
        <taxon>Actinomycetes</taxon>
        <taxon>Bifidobacteriales</taxon>
        <taxon>Bifidobacteriaceae</taxon>
        <taxon>Bifidobacterium</taxon>
    </lineage>
</organism>
<gene>
    <name evidence="1" type="ORF">F7D09_0173</name>
</gene>
<dbReference type="InterPro" id="IPR036782">
    <property type="entry name" value="NE0471-like_N"/>
</dbReference>
<dbReference type="InterPro" id="IPR018841">
    <property type="entry name" value="DUF2442"/>
</dbReference>
<evidence type="ECO:0000313" key="1">
    <source>
        <dbReference type="EMBL" id="KAB7791220.1"/>
    </source>
</evidence>
<dbReference type="EMBL" id="WBVT01000002">
    <property type="protein sequence ID" value="KAB7791220.1"/>
    <property type="molecule type" value="Genomic_DNA"/>
</dbReference>
<proteinExistence type="predicted"/>
<dbReference type="Pfam" id="PF10387">
    <property type="entry name" value="DUF2442"/>
    <property type="match status" value="1"/>
</dbReference>
<keyword evidence="2" id="KW-1185">Reference proteome</keyword>
<dbReference type="Gene3D" id="3.30.2020.10">
    <property type="entry name" value="NE0471-like N-terminal domain"/>
    <property type="match status" value="1"/>
</dbReference>
<evidence type="ECO:0008006" key="3">
    <source>
        <dbReference type="Google" id="ProtNLM"/>
    </source>
</evidence>
<comment type="caution">
    <text evidence="1">The sequence shown here is derived from an EMBL/GenBank/DDBJ whole genome shotgun (WGS) entry which is preliminary data.</text>
</comment>
<dbReference type="AlphaFoldDB" id="A0A6I1GHU2"/>
<name>A0A6I1GHU2_9BIFI</name>
<accession>A0A6I1GHU2</accession>
<dbReference type="Proteomes" id="UP000441772">
    <property type="component" value="Unassembled WGS sequence"/>
</dbReference>
<evidence type="ECO:0000313" key="2">
    <source>
        <dbReference type="Proteomes" id="UP000441772"/>
    </source>
</evidence>
<dbReference type="RefSeq" id="WP_152233562.1">
    <property type="nucleotide sequence ID" value="NZ_JBHSKZ010000028.1"/>
</dbReference>
<protein>
    <recommendedName>
        <fullName evidence="3">DUF2442 domain-containing protein</fullName>
    </recommendedName>
</protein>
<reference evidence="1 2" key="1">
    <citation type="submission" date="2019-09" db="EMBL/GenBank/DDBJ databases">
        <title>Characterization of the phylogenetic diversity of two novel species belonging to the genus Bifidobacterium: Bifidobacterium cebidarum sp. nov. and Bifidobacterium leontopitheci sp. nov.</title>
        <authorList>
            <person name="Lugli G.A."/>
            <person name="Duranti S."/>
            <person name="Milani C."/>
            <person name="Turroni F."/>
            <person name="Ventura M."/>
        </authorList>
    </citation>
    <scope>NUCLEOTIDE SEQUENCE [LARGE SCALE GENOMIC DNA]</scope>
    <source>
        <strain evidence="1 2">LMG 31471</strain>
    </source>
</reference>